<dbReference type="Pfam" id="PF00069">
    <property type="entry name" value="Pkinase"/>
    <property type="match status" value="1"/>
</dbReference>
<keyword evidence="4" id="KW-0067">ATP-binding</keyword>
<dbReference type="Gene3D" id="3.30.200.20">
    <property type="entry name" value="Phosphorylase Kinase, domain 1"/>
    <property type="match status" value="1"/>
</dbReference>
<dbReference type="Proteomes" id="UP000242414">
    <property type="component" value="Unassembled WGS sequence"/>
</dbReference>
<evidence type="ECO:0000256" key="5">
    <source>
        <dbReference type="ARBA" id="ARBA00047899"/>
    </source>
</evidence>
<dbReference type="InterPro" id="IPR000719">
    <property type="entry name" value="Prot_kinase_dom"/>
</dbReference>
<dbReference type="SUPFAM" id="SSF56112">
    <property type="entry name" value="Protein kinase-like (PK-like)"/>
    <property type="match status" value="1"/>
</dbReference>
<name>A0A1X0R6B0_RHIZD</name>
<keyword evidence="3 8" id="KW-0418">Kinase</keyword>
<evidence type="ECO:0000256" key="2">
    <source>
        <dbReference type="ARBA" id="ARBA00022741"/>
    </source>
</evidence>
<dbReference type="InterPro" id="IPR011009">
    <property type="entry name" value="Kinase-like_dom_sf"/>
</dbReference>
<evidence type="ECO:0000256" key="1">
    <source>
        <dbReference type="ARBA" id="ARBA00022679"/>
    </source>
</evidence>
<dbReference type="GO" id="GO:0005524">
    <property type="term" value="F:ATP binding"/>
    <property type="evidence" value="ECO:0007669"/>
    <property type="project" value="UniProtKB-KW"/>
</dbReference>
<organism evidence="8">
    <name type="scientific">Rhizopus microsporus var. microsporus</name>
    <dbReference type="NCBI Taxonomy" id="86635"/>
    <lineage>
        <taxon>Eukaryota</taxon>
        <taxon>Fungi</taxon>
        <taxon>Fungi incertae sedis</taxon>
        <taxon>Mucoromycota</taxon>
        <taxon>Mucoromycotina</taxon>
        <taxon>Mucoromycetes</taxon>
        <taxon>Mucorales</taxon>
        <taxon>Mucorineae</taxon>
        <taxon>Rhizopodaceae</taxon>
        <taxon>Rhizopus</taxon>
    </lineage>
</organism>
<sequence>MLFHTIPKHTDYSIDSLRYEELNQMLLADIIEICRERNLPTEGTKSQLISDLLFWKENTTRLVPAPSTPRLNEFEISQYTSSTSNASAMKNERETLRSREFSVLFLNGETDTGLDIPYKELVIKQKIGSGGFKDCYEGVYKGEAVAIGELRITRFNEINLAEIKHEINVLKQLRHENVVKFIGVCTHPSHLCIVTELCSKGDLFDVIRAYPRPSFAQQVMYMYDIALGVAYLHTRRPSIIHRDLKSMNILVSSDDRAKINDFGLARIRPRANALMHTQCGTPNWQAPEFWSVNPSYTEKVDVYACGLIFWEIMTWGTCGYPYQDYSEHELYEAVKYHDARPPISQLTNIYPRNLLVLIMEMWETNPSLRPSMNHVVERLSTYLT</sequence>
<reference evidence="8" key="1">
    <citation type="journal article" date="2016" name="Proc. Natl. Acad. Sci. U.S.A.">
        <title>Lipid metabolic changes in an early divergent fungus govern the establishment of a mutualistic symbiosis with endobacteria.</title>
        <authorList>
            <person name="Lastovetsky O.A."/>
            <person name="Gaspar M.L."/>
            <person name="Mondo S.J."/>
            <person name="LaButti K.M."/>
            <person name="Sandor L."/>
            <person name="Grigoriev I.V."/>
            <person name="Henry S.A."/>
            <person name="Pawlowska T.E."/>
        </authorList>
    </citation>
    <scope>NUCLEOTIDE SEQUENCE [LARGE SCALE GENOMIC DNA]</scope>
    <source>
        <strain evidence="8">ATCC 52814</strain>
    </source>
</reference>
<protein>
    <submittedName>
        <fullName evidence="8">Kinase-like protein</fullName>
    </submittedName>
</protein>
<dbReference type="PROSITE" id="PS50011">
    <property type="entry name" value="PROTEIN_KINASE_DOM"/>
    <property type="match status" value="1"/>
</dbReference>
<dbReference type="FunFam" id="3.30.200.20:FF:000034">
    <property type="entry name" value="Kinase suppressor of Ras 1"/>
    <property type="match status" value="1"/>
</dbReference>
<dbReference type="CDD" id="cd13999">
    <property type="entry name" value="STKc_MAP3K-like"/>
    <property type="match status" value="1"/>
</dbReference>
<proteinExistence type="predicted"/>
<accession>A0A1X0R6B0</accession>
<evidence type="ECO:0000256" key="3">
    <source>
        <dbReference type="ARBA" id="ARBA00022777"/>
    </source>
</evidence>
<dbReference type="PANTHER" id="PTHR44329">
    <property type="entry name" value="SERINE/THREONINE-PROTEIN KINASE TNNI3K-RELATED"/>
    <property type="match status" value="1"/>
</dbReference>
<dbReference type="AlphaFoldDB" id="A0A1X0R6B0"/>
<evidence type="ECO:0000256" key="6">
    <source>
        <dbReference type="ARBA" id="ARBA00048679"/>
    </source>
</evidence>
<comment type="catalytic activity">
    <reaction evidence="6">
        <text>L-seryl-[protein] + ATP = O-phospho-L-seryl-[protein] + ADP + H(+)</text>
        <dbReference type="Rhea" id="RHEA:17989"/>
        <dbReference type="Rhea" id="RHEA-COMP:9863"/>
        <dbReference type="Rhea" id="RHEA-COMP:11604"/>
        <dbReference type="ChEBI" id="CHEBI:15378"/>
        <dbReference type="ChEBI" id="CHEBI:29999"/>
        <dbReference type="ChEBI" id="CHEBI:30616"/>
        <dbReference type="ChEBI" id="CHEBI:83421"/>
        <dbReference type="ChEBI" id="CHEBI:456216"/>
        <dbReference type="EC" id="2.7.11.1"/>
    </reaction>
</comment>
<gene>
    <name evidence="8" type="ORF">BCV72DRAFT_107969</name>
</gene>
<keyword evidence="2" id="KW-0547">Nucleotide-binding</keyword>
<evidence type="ECO:0000313" key="8">
    <source>
        <dbReference type="EMBL" id="ORE07501.1"/>
    </source>
</evidence>
<comment type="catalytic activity">
    <reaction evidence="5">
        <text>L-threonyl-[protein] + ATP = O-phospho-L-threonyl-[protein] + ADP + H(+)</text>
        <dbReference type="Rhea" id="RHEA:46608"/>
        <dbReference type="Rhea" id="RHEA-COMP:11060"/>
        <dbReference type="Rhea" id="RHEA-COMP:11605"/>
        <dbReference type="ChEBI" id="CHEBI:15378"/>
        <dbReference type="ChEBI" id="CHEBI:30013"/>
        <dbReference type="ChEBI" id="CHEBI:30616"/>
        <dbReference type="ChEBI" id="CHEBI:61977"/>
        <dbReference type="ChEBI" id="CHEBI:456216"/>
        <dbReference type="EC" id="2.7.11.1"/>
    </reaction>
</comment>
<dbReference type="PROSITE" id="PS00108">
    <property type="entry name" value="PROTEIN_KINASE_ST"/>
    <property type="match status" value="1"/>
</dbReference>
<evidence type="ECO:0000256" key="4">
    <source>
        <dbReference type="ARBA" id="ARBA00022840"/>
    </source>
</evidence>
<dbReference type="InterPro" id="IPR001245">
    <property type="entry name" value="Ser-Thr/Tyr_kinase_cat_dom"/>
</dbReference>
<dbReference type="SMART" id="SM00220">
    <property type="entry name" value="S_TKc"/>
    <property type="match status" value="1"/>
</dbReference>
<dbReference type="InterPro" id="IPR008271">
    <property type="entry name" value="Ser/Thr_kinase_AS"/>
</dbReference>
<dbReference type="EMBL" id="KV921903">
    <property type="protein sequence ID" value="ORE07501.1"/>
    <property type="molecule type" value="Genomic_DNA"/>
</dbReference>
<dbReference type="OrthoDB" id="4062651at2759"/>
<feature type="domain" description="Protein kinase" evidence="7">
    <location>
        <begin position="121"/>
        <end position="383"/>
    </location>
</feature>
<dbReference type="InterPro" id="IPR051681">
    <property type="entry name" value="Ser/Thr_Kinases-Pseudokinases"/>
</dbReference>
<dbReference type="Gene3D" id="1.10.510.10">
    <property type="entry name" value="Transferase(Phosphotransferase) domain 1"/>
    <property type="match status" value="1"/>
</dbReference>
<dbReference type="PANTHER" id="PTHR44329:SF288">
    <property type="entry name" value="MITOGEN-ACTIVATED PROTEIN KINASE KINASE KINASE 20"/>
    <property type="match status" value="1"/>
</dbReference>
<evidence type="ECO:0000259" key="7">
    <source>
        <dbReference type="PROSITE" id="PS50011"/>
    </source>
</evidence>
<dbReference type="GO" id="GO:0004674">
    <property type="term" value="F:protein serine/threonine kinase activity"/>
    <property type="evidence" value="ECO:0007669"/>
    <property type="project" value="UniProtKB-EC"/>
</dbReference>
<dbReference type="PRINTS" id="PR00109">
    <property type="entry name" value="TYRKINASE"/>
</dbReference>
<dbReference type="VEuPathDB" id="FungiDB:BCV72DRAFT_107969"/>
<keyword evidence="1" id="KW-0808">Transferase</keyword>